<sequence>MQPILSLGDFFTRIGATARFYTLGRQVSPCPAATLAAFEAGELAWPRPWLGHARLACVFRLGDGDDDPLIWFLTLPLDEQGFLEPAPRDAFLERLLESLGRSAQGADSAPGDRLDDLMRDDPRAFTPDLTQRAMLHAHASRDLQRAASEHLEPVEEYLTGQGVEERWQALGLQGLADFAVRHDAQQSDELASRLASLPVEVLRPLCHCLEHVTPSIPLARALVERGERAAAEGDLETFCACIRAVGQAPREVAGAWYDSLLDDASACGPDSLAAIAARGWAQLEDAERLPRFIERLADDQRTDFAAVVRDLALIPRLRLPLLLSLRQAAPGSMTQRRLAEFSHRSA</sequence>
<evidence type="ECO:0000313" key="1">
    <source>
        <dbReference type="EMBL" id="SHE28949.1"/>
    </source>
</evidence>
<dbReference type="AlphaFoldDB" id="A0A1M4S9T2"/>
<dbReference type="Pfam" id="PF12069">
    <property type="entry name" value="DUF3549"/>
    <property type="match status" value="1"/>
</dbReference>
<dbReference type="InterPro" id="IPR021936">
    <property type="entry name" value="DUF3549"/>
</dbReference>
<name>A0A1M4S9T2_9GAMM</name>
<dbReference type="RefSeq" id="WP_072818434.1">
    <property type="nucleotide sequence ID" value="NZ_FQUJ01000002.1"/>
</dbReference>
<evidence type="ECO:0000313" key="2">
    <source>
        <dbReference type="Proteomes" id="UP000184346"/>
    </source>
</evidence>
<gene>
    <name evidence="1" type="ORF">SAMN02745148_00031</name>
</gene>
<dbReference type="Proteomes" id="UP000184346">
    <property type="component" value="Unassembled WGS sequence"/>
</dbReference>
<accession>A0A1M4S9T2</accession>
<organism evidence="1 2">
    <name type="scientific">Modicisalibacter ilicicola DSM 19980</name>
    <dbReference type="NCBI Taxonomy" id="1121942"/>
    <lineage>
        <taxon>Bacteria</taxon>
        <taxon>Pseudomonadati</taxon>
        <taxon>Pseudomonadota</taxon>
        <taxon>Gammaproteobacteria</taxon>
        <taxon>Oceanospirillales</taxon>
        <taxon>Halomonadaceae</taxon>
        <taxon>Modicisalibacter</taxon>
    </lineage>
</organism>
<protein>
    <recommendedName>
        <fullName evidence="3">DUF3549 domain-containing protein</fullName>
    </recommendedName>
</protein>
<dbReference type="STRING" id="1121942.SAMN02745148_00031"/>
<keyword evidence="2" id="KW-1185">Reference proteome</keyword>
<proteinExistence type="predicted"/>
<evidence type="ECO:0008006" key="3">
    <source>
        <dbReference type="Google" id="ProtNLM"/>
    </source>
</evidence>
<dbReference type="EMBL" id="FQUJ01000002">
    <property type="protein sequence ID" value="SHE28949.1"/>
    <property type="molecule type" value="Genomic_DNA"/>
</dbReference>
<reference evidence="1 2" key="1">
    <citation type="submission" date="2016-11" db="EMBL/GenBank/DDBJ databases">
        <authorList>
            <person name="Jaros S."/>
            <person name="Januszkiewicz K."/>
            <person name="Wedrychowicz H."/>
        </authorList>
    </citation>
    <scope>NUCLEOTIDE SEQUENCE [LARGE SCALE GENOMIC DNA]</scope>
    <source>
        <strain evidence="1 2">DSM 19980</strain>
    </source>
</reference>
<dbReference type="OrthoDB" id="5597089at2"/>